<dbReference type="InterPro" id="IPR000792">
    <property type="entry name" value="Tscrpt_reg_LuxR_C"/>
</dbReference>
<keyword evidence="2" id="KW-0597">Phosphoprotein</keyword>
<comment type="caution">
    <text evidence="5">The sequence shown here is derived from an EMBL/GenBank/DDBJ whole genome shotgun (WGS) entry which is preliminary data.</text>
</comment>
<gene>
    <name evidence="5" type="ORF">GCM10022236_33830</name>
</gene>
<sequence length="216" mass="22518">MSPEPVKSEPVESGPAISVLLADDETLIRDALATLIGLEAELEVIAVAASGTEAVAAARRYRPRVALLDLQMPGLDGIAVAERLRTDLPDCACVILTSHGRPGYLKQALAAGVRGFLPKSVSARDLSTAIRTVAAGGRYVDPQLAAEAIGAGDSPLSAREADVLALAADGSPIEEIAQRVSLSVGTVRNYLSAAVSKLGVANRHEAVHRARERGWI</sequence>
<evidence type="ECO:0000259" key="4">
    <source>
        <dbReference type="PROSITE" id="PS50110"/>
    </source>
</evidence>
<dbReference type="InterPro" id="IPR039420">
    <property type="entry name" value="WalR-like"/>
</dbReference>
<accession>A0ABP7AB68</accession>
<feature type="domain" description="HTH luxR-type" evidence="3">
    <location>
        <begin position="149"/>
        <end position="214"/>
    </location>
</feature>
<dbReference type="SMART" id="SM00421">
    <property type="entry name" value="HTH_LUXR"/>
    <property type="match status" value="1"/>
</dbReference>
<dbReference type="PANTHER" id="PTHR43214:SF42">
    <property type="entry name" value="TRANSCRIPTIONAL REGULATORY PROTEIN DESR"/>
    <property type="match status" value="1"/>
</dbReference>
<evidence type="ECO:0000313" key="6">
    <source>
        <dbReference type="Proteomes" id="UP001501490"/>
    </source>
</evidence>
<dbReference type="Proteomes" id="UP001501490">
    <property type="component" value="Unassembled WGS sequence"/>
</dbReference>
<dbReference type="Gene3D" id="1.10.10.10">
    <property type="entry name" value="Winged helix-like DNA-binding domain superfamily/Winged helix DNA-binding domain"/>
    <property type="match status" value="1"/>
</dbReference>
<reference evidence="6" key="1">
    <citation type="journal article" date="2019" name="Int. J. Syst. Evol. Microbiol.">
        <title>The Global Catalogue of Microorganisms (GCM) 10K type strain sequencing project: providing services to taxonomists for standard genome sequencing and annotation.</title>
        <authorList>
            <consortium name="The Broad Institute Genomics Platform"/>
            <consortium name="The Broad Institute Genome Sequencing Center for Infectious Disease"/>
            <person name="Wu L."/>
            <person name="Ma J."/>
        </authorList>
    </citation>
    <scope>NUCLEOTIDE SEQUENCE [LARGE SCALE GENOMIC DNA]</scope>
    <source>
        <strain evidence="6">JCM 16929</strain>
    </source>
</reference>
<keyword evidence="6" id="KW-1185">Reference proteome</keyword>
<dbReference type="InterPro" id="IPR011006">
    <property type="entry name" value="CheY-like_superfamily"/>
</dbReference>
<dbReference type="SUPFAM" id="SSF52172">
    <property type="entry name" value="CheY-like"/>
    <property type="match status" value="1"/>
</dbReference>
<organism evidence="5 6">
    <name type="scientific">Microlunatus ginsengisoli</name>
    <dbReference type="NCBI Taxonomy" id="363863"/>
    <lineage>
        <taxon>Bacteria</taxon>
        <taxon>Bacillati</taxon>
        <taxon>Actinomycetota</taxon>
        <taxon>Actinomycetes</taxon>
        <taxon>Propionibacteriales</taxon>
        <taxon>Propionibacteriaceae</taxon>
        <taxon>Microlunatus</taxon>
    </lineage>
</organism>
<proteinExistence type="predicted"/>
<dbReference type="Gene3D" id="3.40.50.2300">
    <property type="match status" value="1"/>
</dbReference>
<dbReference type="Pfam" id="PF00072">
    <property type="entry name" value="Response_reg"/>
    <property type="match status" value="1"/>
</dbReference>
<dbReference type="Pfam" id="PF00196">
    <property type="entry name" value="GerE"/>
    <property type="match status" value="1"/>
</dbReference>
<dbReference type="PRINTS" id="PR00038">
    <property type="entry name" value="HTHLUXR"/>
</dbReference>
<feature type="modified residue" description="4-aspartylphosphate" evidence="2">
    <location>
        <position position="69"/>
    </location>
</feature>
<keyword evidence="1" id="KW-0238">DNA-binding</keyword>
<dbReference type="InterPro" id="IPR036388">
    <property type="entry name" value="WH-like_DNA-bd_sf"/>
</dbReference>
<dbReference type="SMART" id="SM00448">
    <property type="entry name" value="REC"/>
    <property type="match status" value="1"/>
</dbReference>
<dbReference type="SUPFAM" id="SSF46894">
    <property type="entry name" value="C-terminal effector domain of the bipartite response regulators"/>
    <property type="match status" value="1"/>
</dbReference>
<dbReference type="EMBL" id="BAABAB010000022">
    <property type="protein sequence ID" value="GAA3628698.1"/>
    <property type="molecule type" value="Genomic_DNA"/>
</dbReference>
<dbReference type="InterPro" id="IPR016032">
    <property type="entry name" value="Sig_transdc_resp-reg_C-effctor"/>
</dbReference>
<dbReference type="RefSeq" id="WP_344806646.1">
    <property type="nucleotide sequence ID" value="NZ_BAABAB010000022.1"/>
</dbReference>
<evidence type="ECO:0000259" key="3">
    <source>
        <dbReference type="PROSITE" id="PS50043"/>
    </source>
</evidence>
<evidence type="ECO:0000256" key="2">
    <source>
        <dbReference type="PROSITE-ProRule" id="PRU00169"/>
    </source>
</evidence>
<dbReference type="PANTHER" id="PTHR43214">
    <property type="entry name" value="TWO-COMPONENT RESPONSE REGULATOR"/>
    <property type="match status" value="1"/>
</dbReference>
<evidence type="ECO:0000256" key="1">
    <source>
        <dbReference type="ARBA" id="ARBA00023125"/>
    </source>
</evidence>
<dbReference type="InterPro" id="IPR001789">
    <property type="entry name" value="Sig_transdc_resp-reg_receiver"/>
</dbReference>
<dbReference type="PROSITE" id="PS50110">
    <property type="entry name" value="RESPONSE_REGULATORY"/>
    <property type="match status" value="1"/>
</dbReference>
<protein>
    <submittedName>
        <fullName evidence="5">Response regulator transcription factor</fullName>
    </submittedName>
</protein>
<name>A0ABP7AB68_9ACTN</name>
<feature type="domain" description="Response regulatory" evidence="4">
    <location>
        <begin position="18"/>
        <end position="134"/>
    </location>
</feature>
<evidence type="ECO:0000313" key="5">
    <source>
        <dbReference type="EMBL" id="GAA3628698.1"/>
    </source>
</evidence>
<dbReference type="CDD" id="cd06170">
    <property type="entry name" value="LuxR_C_like"/>
    <property type="match status" value="1"/>
</dbReference>
<dbReference type="PROSITE" id="PS50043">
    <property type="entry name" value="HTH_LUXR_2"/>
    <property type="match status" value="1"/>
</dbReference>